<keyword evidence="5" id="KW-1185">Reference proteome</keyword>
<gene>
    <name evidence="4" type="ORF">FZEAL_4135</name>
</gene>
<dbReference type="CDD" id="cd05227">
    <property type="entry name" value="AR_SDR_e"/>
    <property type="match status" value="1"/>
</dbReference>
<dbReference type="AlphaFoldDB" id="A0A8H4UM91"/>
<sequence length="342" mass="37346">MTKVLLTGGSGFIAAHLLEQLLEKDYAVVTTVRSESKAQKIRDAFPDKAKDGKLEVVIVPDIAQPSAFDEVAKTPGLDAVLHTASPFHFNITDPKKDLIDPALIGTTGILKALHASAPSVKRVVITSSFASILDEDKFKDPSTTFTEKSWNPITIDDINRSPASAYRASKTLAERAAWDFVAEQKPSFDLVTVCPPLVLGPVSKHLATLESINTSNERVVNMLRGEWKEGIPTCMPVPLWIDVRDAARAHVRGLEEPSAGGKRLFATAGWFTHREFASIVRSNFPEFADQVPGPEVAGGDLAPKDQIFKINTDETNKLLGIEWISLEKSLVDLVRSLKELGI</sequence>
<dbReference type="SUPFAM" id="SSF51735">
    <property type="entry name" value="NAD(P)-binding Rossmann-fold domains"/>
    <property type="match status" value="1"/>
</dbReference>
<organism evidence="4 5">
    <name type="scientific">Fusarium zealandicum</name>
    <dbReference type="NCBI Taxonomy" id="1053134"/>
    <lineage>
        <taxon>Eukaryota</taxon>
        <taxon>Fungi</taxon>
        <taxon>Dikarya</taxon>
        <taxon>Ascomycota</taxon>
        <taxon>Pezizomycotina</taxon>
        <taxon>Sordariomycetes</taxon>
        <taxon>Hypocreomycetidae</taxon>
        <taxon>Hypocreales</taxon>
        <taxon>Nectriaceae</taxon>
        <taxon>Fusarium</taxon>
        <taxon>Fusarium staphyleae species complex</taxon>
    </lineage>
</organism>
<comment type="caution">
    <text evidence="4">The sequence shown here is derived from an EMBL/GenBank/DDBJ whole genome shotgun (WGS) entry which is preliminary data.</text>
</comment>
<dbReference type="InterPro" id="IPR050425">
    <property type="entry name" value="NAD(P)_dehydrat-like"/>
</dbReference>
<proteinExistence type="inferred from homology"/>
<dbReference type="EMBL" id="JABEYC010000282">
    <property type="protein sequence ID" value="KAF4979707.1"/>
    <property type="molecule type" value="Genomic_DNA"/>
</dbReference>
<dbReference type="Proteomes" id="UP000635477">
    <property type="component" value="Unassembled WGS sequence"/>
</dbReference>
<dbReference type="OrthoDB" id="2735536at2759"/>
<dbReference type="Gene3D" id="3.40.50.720">
    <property type="entry name" value="NAD(P)-binding Rossmann-like Domain"/>
    <property type="match status" value="1"/>
</dbReference>
<evidence type="ECO:0000313" key="4">
    <source>
        <dbReference type="EMBL" id="KAF4979707.1"/>
    </source>
</evidence>
<protein>
    <recommendedName>
        <fullName evidence="3">NAD-dependent epimerase/dehydratase domain-containing protein</fullName>
    </recommendedName>
</protein>
<name>A0A8H4UM91_9HYPO</name>
<dbReference type="PANTHER" id="PTHR10366:SF564">
    <property type="entry name" value="STEROL-4-ALPHA-CARBOXYLATE 3-DEHYDROGENASE, DECARBOXYLATING"/>
    <property type="match status" value="1"/>
</dbReference>
<reference evidence="4" key="1">
    <citation type="journal article" date="2020" name="BMC Genomics">
        <title>Correction to: Identification and distribution of gene clusters required for synthesis of sphingolipid metabolism inhibitors in diverse species of the filamentous fungus Fusarium.</title>
        <authorList>
            <person name="Kim H.S."/>
            <person name="Lohmar J.M."/>
            <person name="Busman M."/>
            <person name="Brown D.W."/>
            <person name="Naumann T.A."/>
            <person name="Divon H.H."/>
            <person name="Lysoe E."/>
            <person name="Uhlig S."/>
            <person name="Proctor R.H."/>
        </authorList>
    </citation>
    <scope>NUCLEOTIDE SEQUENCE</scope>
    <source>
        <strain evidence="4">NRRL 22465</strain>
    </source>
</reference>
<dbReference type="Pfam" id="PF01370">
    <property type="entry name" value="Epimerase"/>
    <property type="match status" value="1"/>
</dbReference>
<evidence type="ECO:0000313" key="5">
    <source>
        <dbReference type="Proteomes" id="UP000635477"/>
    </source>
</evidence>
<accession>A0A8H4UM91</accession>
<dbReference type="PANTHER" id="PTHR10366">
    <property type="entry name" value="NAD DEPENDENT EPIMERASE/DEHYDRATASE"/>
    <property type="match status" value="1"/>
</dbReference>
<dbReference type="InterPro" id="IPR036291">
    <property type="entry name" value="NAD(P)-bd_dom_sf"/>
</dbReference>
<evidence type="ECO:0000256" key="1">
    <source>
        <dbReference type="ARBA" id="ARBA00023002"/>
    </source>
</evidence>
<dbReference type="FunFam" id="3.40.50.720:FF:000191">
    <property type="entry name" value="Methylglyoxal reductase (NADPH-dependent)"/>
    <property type="match status" value="1"/>
</dbReference>
<comment type="similarity">
    <text evidence="2">Belongs to the NAD(P)-dependent epimerase/dehydratase family. Dihydroflavonol-4-reductase subfamily.</text>
</comment>
<keyword evidence="1" id="KW-0560">Oxidoreductase</keyword>
<feature type="domain" description="NAD-dependent epimerase/dehydratase" evidence="3">
    <location>
        <begin position="4"/>
        <end position="262"/>
    </location>
</feature>
<dbReference type="GO" id="GO:0016616">
    <property type="term" value="F:oxidoreductase activity, acting on the CH-OH group of donors, NAD or NADP as acceptor"/>
    <property type="evidence" value="ECO:0007669"/>
    <property type="project" value="TreeGrafter"/>
</dbReference>
<evidence type="ECO:0000256" key="2">
    <source>
        <dbReference type="ARBA" id="ARBA00023445"/>
    </source>
</evidence>
<evidence type="ECO:0000259" key="3">
    <source>
        <dbReference type="Pfam" id="PF01370"/>
    </source>
</evidence>
<dbReference type="InterPro" id="IPR001509">
    <property type="entry name" value="Epimerase_deHydtase"/>
</dbReference>
<reference evidence="4" key="2">
    <citation type="submission" date="2020-05" db="EMBL/GenBank/DDBJ databases">
        <authorList>
            <person name="Kim H.-S."/>
            <person name="Proctor R.H."/>
            <person name="Brown D.W."/>
        </authorList>
    </citation>
    <scope>NUCLEOTIDE SEQUENCE</scope>
    <source>
        <strain evidence="4">NRRL 22465</strain>
    </source>
</reference>